<dbReference type="NCBIfam" id="NF003433">
    <property type="entry name" value="PRK04949.1"/>
    <property type="match status" value="1"/>
</dbReference>
<organism evidence="12 13">
    <name type="scientific">Spectribacter acetivorans</name>
    <dbReference type="NCBI Taxonomy" id="3075603"/>
    <lineage>
        <taxon>Bacteria</taxon>
        <taxon>Pseudomonadati</taxon>
        <taxon>Pseudomonadota</taxon>
        <taxon>Gammaproteobacteria</taxon>
        <taxon>Salinisphaerales</taxon>
        <taxon>Salinisphaeraceae</taxon>
        <taxon>Spectribacter</taxon>
    </lineage>
</organism>
<evidence type="ECO:0000256" key="5">
    <source>
        <dbReference type="ARBA" id="ARBA00022605"/>
    </source>
</evidence>
<evidence type="ECO:0000256" key="11">
    <source>
        <dbReference type="SAM" id="Phobius"/>
    </source>
</evidence>
<evidence type="ECO:0000256" key="8">
    <source>
        <dbReference type="ARBA" id="ARBA00023032"/>
    </source>
</evidence>
<evidence type="ECO:0000256" key="3">
    <source>
        <dbReference type="ARBA" id="ARBA00022475"/>
    </source>
</evidence>
<evidence type="ECO:0000313" key="13">
    <source>
        <dbReference type="Proteomes" id="UP001259982"/>
    </source>
</evidence>
<keyword evidence="9 11" id="KW-0472">Membrane</keyword>
<dbReference type="PANTHER" id="PTHR37468:SF1">
    <property type="entry name" value="SULFATE TRANSPORTER CYSZ"/>
    <property type="match status" value="1"/>
</dbReference>
<dbReference type="EMBL" id="JAVRHY010000002">
    <property type="protein sequence ID" value="MDT0617246.1"/>
    <property type="molecule type" value="Genomic_DNA"/>
</dbReference>
<evidence type="ECO:0000256" key="10">
    <source>
        <dbReference type="ARBA" id="ARBA00023192"/>
    </source>
</evidence>
<dbReference type="Pfam" id="PF07264">
    <property type="entry name" value="EI24"/>
    <property type="match status" value="1"/>
</dbReference>
<evidence type="ECO:0000256" key="9">
    <source>
        <dbReference type="ARBA" id="ARBA00023136"/>
    </source>
</evidence>
<accession>A0ABU3B465</accession>
<evidence type="ECO:0000256" key="7">
    <source>
        <dbReference type="ARBA" id="ARBA00022989"/>
    </source>
</evidence>
<comment type="caution">
    <text evidence="12">The sequence shown here is derived from an EMBL/GenBank/DDBJ whole genome shotgun (WGS) entry which is preliminary data.</text>
</comment>
<evidence type="ECO:0000256" key="1">
    <source>
        <dbReference type="ARBA" id="ARBA00004141"/>
    </source>
</evidence>
<dbReference type="Proteomes" id="UP001259982">
    <property type="component" value="Unassembled WGS sequence"/>
</dbReference>
<keyword evidence="2" id="KW-0813">Transport</keyword>
<dbReference type="PANTHER" id="PTHR37468">
    <property type="entry name" value="SULFATE TRANSPORTER CYSZ"/>
    <property type="match status" value="1"/>
</dbReference>
<gene>
    <name evidence="12" type="primary">cysZ</name>
    <name evidence="12" type="ORF">RM531_02030</name>
</gene>
<sequence length="240" mass="26990">MGPAYLLQGFRLITEPGLRKFVLAPIAINILVIGLLMWLFGNQLDGWLDSWLAGLPGWLAWLESLLWWLAMLLALLLFCYVFTLLANLIAGPFNGLLSSRVERHLTGREPESGRNWRGELLDAVGGELRRWRWYLGRAMLLLLLTLLMLPIPLLGTAVPALWFAFGAFMLAFEYLDNPMGNRGMPFADKLARLRERRWLNLGFGATATLFTMIPLANLIVMPAAVAGATALWLDHMENAR</sequence>
<feature type="transmembrane region" description="Helical" evidence="11">
    <location>
        <begin position="134"/>
        <end position="154"/>
    </location>
</feature>
<dbReference type="RefSeq" id="WP_311656912.1">
    <property type="nucleotide sequence ID" value="NZ_JAVRHY010000002.1"/>
</dbReference>
<dbReference type="InterPro" id="IPR059112">
    <property type="entry name" value="CysZ/EI24"/>
</dbReference>
<feature type="transmembrane region" description="Helical" evidence="11">
    <location>
        <begin position="21"/>
        <end position="41"/>
    </location>
</feature>
<feature type="transmembrane region" description="Helical" evidence="11">
    <location>
        <begin position="65"/>
        <end position="90"/>
    </location>
</feature>
<keyword evidence="3" id="KW-1003">Cell membrane</keyword>
<name>A0ABU3B465_9GAMM</name>
<keyword evidence="4" id="KW-0997">Cell inner membrane</keyword>
<proteinExistence type="predicted"/>
<comment type="subcellular location">
    <subcellularLocation>
        <location evidence="1">Membrane</location>
        <topology evidence="1">Multi-pass membrane protein</topology>
    </subcellularLocation>
</comment>
<keyword evidence="5" id="KW-0028">Amino-acid biosynthesis</keyword>
<keyword evidence="6 11" id="KW-0812">Transmembrane</keyword>
<reference evidence="12 13" key="1">
    <citation type="submission" date="2023-09" db="EMBL/GenBank/DDBJ databases">
        <authorList>
            <person name="Rey-Velasco X."/>
        </authorList>
    </citation>
    <scope>NUCLEOTIDE SEQUENCE [LARGE SCALE GENOMIC DNA]</scope>
    <source>
        <strain evidence="12 13">P385</strain>
    </source>
</reference>
<keyword evidence="7 11" id="KW-1133">Transmembrane helix</keyword>
<protein>
    <submittedName>
        <fullName evidence="12">Sulfate transporter CysZ</fullName>
    </submittedName>
</protein>
<evidence type="ECO:0000256" key="2">
    <source>
        <dbReference type="ARBA" id="ARBA00022448"/>
    </source>
</evidence>
<keyword evidence="8" id="KW-0764">Sulfate transport</keyword>
<evidence type="ECO:0000313" key="12">
    <source>
        <dbReference type="EMBL" id="MDT0617246.1"/>
    </source>
</evidence>
<dbReference type="InterPro" id="IPR050480">
    <property type="entry name" value="CysZ-like"/>
</dbReference>
<keyword evidence="10" id="KW-0198">Cysteine biosynthesis</keyword>
<feature type="transmembrane region" description="Helical" evidence="11">
    <location>
        <begin position="198"/>
        <end position="231"/>
    </location>
</feature>
<keyword evidence="13" id="KW-1185">Reference proteome</keyword>
<evidence type="ECO:0000256" key="6">
    <source>
        <dbReference type="ARBA" id="ARBA00022692"/>
    </source>
</evidence>
<evidence type="ECO:0000256" key="4">
    <source>
        <dbReference type="ARBA" id="ARBA00022519"/>
    </source>
</evidence>